<dbReference type="InterPro" id="IPR036298">
    <property type="entry name" value="Chalcone_isomerase_sf"/>
</dbReference>
<name>A0ABP9DDH3_9BACT</name>
<dbReference type="Proteomes" id="UP001500298">
    <property type="component" value="Unassembled WGS sequence"/>
</dbReference>
<dbReference type="Gene3D" id="3.50.70.10">
    <property type="match status" value="1"/>
</dbReference>
<dbReference type="InterPro" id="IPR016088">
    <property type="entry name" value="Chalcone_isomerase_3-sand"/>
</dbReference>
<feature type="domain" description="Chalcone isomerase" evidence="2">
    <location>
        <begin position="23"/>
        <end position="186"/>
    </location>
</feature>
<dbReference type="EMBL" id="BAABJX010000038">
    <property type="protein sequence ID" value="GAA4839357.1"/>
    <property type="molecule type" value="Genomic_DNA"/>
</dbReference>
<proteinExistence type="predicted"/>
<organism evidence="3 4">
    <name type="scientific">Algivirga pacifica</name>
    <dbReference type="NCBI Taxonomy" id="1162670"/>
    <lineage>
        <taxon>Bacteria</taxon>
        <taxon>Pseudomonadati</taxon>
        <taxon>Bacteroidota</taxon>
        <taxon>Cytophagia</taxon>
        <taxon>Cytophagales</taxon>
        <taxon>Flammeovirgaceae</taxon>
        <taxon>Algivirga</taxon>
    </lineage>
</organism>
<sequence>MKTLFFTFIFSILSLGLTQAQSVTISDVELKENVTVDGTDLVLNGAGIRTKFFFDLYVGSLYLPSKKTDAEAIIHGEDLMRIQLNIISSMITSEKMESATREGFENATNGKTQPIEGEINAFIDVFKEEIKEGDVFQFDAQGPRVTVYKNGNKSIVIEGKAFREALFGIWLSNKPADKKLKEQMLGK</sequence>
<evidence type="ECO:0000259" key="2">
    <source>
        <dbReference type="Pfam" id="PF16036"/>
    </source>
</evidence>
<accession>A0ABP9DDH3</accession>
<feature type="signal peptide" evidence="1">
    <location>
        <begin position="1"/>
        <end position="20"/>
    </location>
</feature>
<protein>
    <submittedName>
        <fullName evidence="3">Chalcone isomerase family protein</fullName>
    </submittedName>
</protein>
<evidence type="ECO:0000256" key="1">
    <source>
        <dbReference type="SAM" id="SignalP"/>
    </source>
</evidence>
<evidence type="ECO:0000313" key="3">
    <source>
        <dbReference type="EMBL" id="GAA4839357.1"/>
    </source>
</evidence>
<dbReference type="InterPro" id="IPR016087">
    <property type="entry name" value="Chalcone_isomerase"/>
</dbReference>
<keyword evidence="4" id="KW-1185">Reference proteome</keyword>
<dbReference type="RefSeq" id="WP_345372403.1">
    <property type="nucleotide sequence ID" value="NZ_BAABJX010000038.1"/>
</dbReference>
<evidence type="ECO:0000313" key="4">
    <source>
        <dbReference type="Proteomes" id="UP001500298"/>
    </source>
</evidence>
<keyword evidence="3" id="KW-0413">Isomerase</keyword>
<dbReference type="SUPFAM" id="SSF54626">
    <property type="entry name" value="Chalcone isomerase"/>
    <property type="match status" value="1"/>
</dbReference>
<keyword evidence="1" id="KW-0732">Signal</keyword>
<dbReference type="Pfam" id="PF16036">
    <property type="entry name" value="Chalcone_3"/>
    <property type="match status" value="1"/>
</dbReference>
<gene>
    <name evidence="3" type="ORF">GCM10023331_25660</name>
</gene>
<comment type="caution">
    <text evidence="3">The sequence shown here is derived from an EMBL/GenBank/DDBJ whole genome shotgun (WGS) entry which is preliminary data.</text>
</comment>
<dbReference type="GO" id="GO:0016853">
    <property type="term" value="F:isomerase activity"/>
    <property type="evidence" value="ECO:0007669"/>
    <property type="project" value="UniProtKB-KW"/>
</dbReference>
<feature type="chain" id="PRO_5045077962" evidence="1">
    <location>
        <begin position="21"/>
        <end position="187"/>
    </location>
</feature>
<reference evidence="4" key="1">
    <citation type="journal article" date="2019" name="Int. J. Syst. Evol. Microbiol.">
        <title>The Global Catalogue of Microorganisms (GCM) 10K type strain sequencing project: providing services to taxonomists for standard genome sequencing and annotation.</title>
        <authorList>
            <consortium name="The Broad Institute Genomics Platform"/>
            <consortium name="The Broad Institute Genome Sequencing Center for Infectious Disease"/>
            <person name="Wu L."/>
            <person name="Ma J."/>
        </authorList>
    </citation>
    <scope>NUCLEOTIDE SEQUENCE [LARGE SCALE GENOMIC DNA]</scope>
    <source>
        <strain evidence="4">JCM 18326</strain>
    </source>
</reference>